<dbReference type="OrthoDB" id="3225429at2759"/>
<feature type="region of interest" description="Disordered" evidence="3">
    <location>
        <begin position="1"/>
        <end position="46"/>
    </location>
</feature>
<protein>
    <submittedName>
        <fullName evidence="4">Uncharacterized protein</fullName>
    </submittedName>
</protein>
<organism evidence="4 5">
    <name type="scientific">Venturia effusa</name>
    <dbReference type="NCBI Taxonomy" id="50376"/>
    <lineage>
        <taxon>Eukaryota</taxon>
        <taxon>Fungi</taxon>
        <taxon>Dikarya</taxon>
        <taxon>Ascomycota</taxon>
        <taxon>Pezizomycotina</taxon>
        <taxon>Dothideomycetes</taxon>
        <taxon>Pleosporomycetidae</taxon>
        <taxon>Venturiales</taxon>
        <taxon>Venturiaceae</taxon>
        <taxon>Venturia</taxon>
    </lineage>
</organism>
<evidence type="ECO:0000256" key="1">
    <source>
        <dbReference type="ARBA" id="ARBA00022801"/>
    </source>
</evidence>
<gene>
    <name evidence="4" type="ORF">FKW77_000931</name>
</gene>
<dbReference type="STRING" id="50376.A0A517KVR6"/>
<dbReference type="InterPro" id="IPR000675">
    <property type="entry name" value="Cutinase/axe"/>
</dbReference>
<dbReference type="AlphaFoldDB" id="A0A517KVR6"/>
<evidence type="ECO:0000313" key="4">
    <source>
        <dbReference type="EMBL" id="QDS67472.1"/>
    </source>
</evidence>
<sequence length="536" mass="58688">MASTKVRHAGPSQLAIPTSPVDHGRFQPQLPRRCDSDQSTGSENELRSPLAALQAPIHIPEDLKILSQVSQHQVRWDSAMCNEMGLPEGYHSVAVLLVKWREDDFKQYTSQEEVRTEQSHYPNVIWDQAEQNFVQSARGDILTIMDACFAGNVASTISRAYENSYEYIGACHKDKMTSSPGNKSFTTALVDSLNHLLERPSRQPFTTADLVKTIAEQPWRRKYPPFFESRGALIDRRILLAPQRPGEQRYFENTPIPAYLTLRIELKEDTLDPDQVEELARKVAKAVRESKIKTRRVDWLRLGARKSKSFRAAAHSIFWMSLLARATGEPAASANSWSKGYGAAGYSLYTNITALIPGATGYAVNYPAAMGTERQGGADMVKHLNERARACPNQKYSLGGHSQGSFAVNEALPKLSPDVLKRIIAVTHFGGKECLSSVKGLCISFCNKGDPVCSTRPCGLPPKRSVLERREIDAFSAKVPECSAAMQMKTCGLGSGSHLGYNADGTYVKEAACFTAAQFQKLGGGGARGAASAGAG</sequence>
<evidence type="ECO:0000313" key="5">
    <source>
        <dbReference type="Proteomes" id="UP000316270"/>
    </source>
</evidence>
<dbReference type="Pfam" id="PF01083">
    <property type="entry name" value="Cutinase"/>
    <property type="match status" value="1"/>
</dbReference>
<keyword evidence="1" id="KW-0378">Hydrolase</keyword>
<dbReference type="SUPFAM" id="SSF53474">
    <property type="entry name" value="alpha/beta-Hydrolases"/>
    <property type="match status" value="1"/>
</dbReference>
<dbReference type="EMBL" id="CP042185">
    <property type="protein sequence ID" value="QDS67472.1"/>
    <property type="molecule type" value="Genomic_DNA"/>
</dbReference>
<evidence type="ECO:0000256" key="2">
    <source>
        <dbReference type="ARBA" id="ARBA00023157"/>
    </source>
</evidence>
<evidence type="ECO:0000256" key="3">
    <source>
        <dbReference type="SAM" id="MobiDB-lite"/>
    </source>
</evidence>
<dbReference type="Proteomes" id="UP000316270">
    <property type="component" value="Chromosome 1"/>
</dbReference>
<proteinExistence type="predicted"/>
<dbReference type="GO" id="GO:0052689">
    <property type="term" value="F:carboxylic ester hydrolase activity"/>
    <property type="evidence" value="ECO:0007669"/>
    <property type="project" value="UniProtKB-ARBA"/>
</dbReference>
<keyword evidence="2" id="KW-1015">Disulfide bond</keyword>
<dbReference type="SMART" id="SM01110">
    <property type="entry name" value="Cutinase"/>
    <property type="match status" value="1"/>
</dbReference>
<reference evidence="4 5" key="1">
    <citation type="submission" date="2019-07" db="EMBL/GenBank/DDBJ databases">
        <title>Finished genome of Venturia effusa.</title>
        <authorList>
            <person name="Young C.A."/>
            <person name="Cox M.P."/>
            <person name="Ganley A.R.D."/>
            <person name="David W.J."/>
        </authorList>
    </citation>
    <scope>NUCLEOTIDE SEQUENCE [LARGE SCALE GENOMIC DNA]</scope>
    <source>
        <strain evidence="5">albino</strain>
    </source>
</reference>
<name>A0A517KVR6_9PEZI</name>
<dbReference type="InterPro" id="IPR029058">
    <property type="entry name" value="AB_hydrolase_fold"/>
</dbReference>
<dbReference type="PANTHER" id="PTHR33630">
    <property type="entry name" value="CUTINASE RV1984C-RELATED-RELATED"/>
    <property type="match status" value="1"/>
</dbReference>
<keyword evidence="5" id="KW-1185">Reference proteome</keyword>
<dbReference type="Gene3D" id="3.40.50.1820">
    <property type="entry name" value="alpha/beta hydrolase"/>
    <property type="match status" value="1"/>
</dbReference>
<accession>A0A517KVR6</accession>
<dbReference type="PANTHER" id="PTHR33630:SF9">
    <property type="entry name" value="CUTINASE 4"/>
    <property type="match status" value="1"/>
</dbReference>